<organism evidence="8 9">
    <name type="scientific">Sinocyclocheilus grahami</name>
    <name type="common">Dianchi golden-line fish</name>
    <name type="synonym">Barbus grahami</name>
    <dbReference type="NCBI Taxonomy" id="75366"/>
    <lineage>
        <taxon>Eukaryota</taxon>
        <taxon>Metazoa</taxon>
        <taxon>Chordata</taxon>
        <taxon>Craniata</taxon>
        <taxon>Vertebrata</taxon>
        <taxon>Euteleostomi</taxon>
        <taxon>Actinopterygii</taxon>
        <taxon>Neopterygii</taxon>
        <taxon>Teleostei</taxon>
        <taxon>Ostariophysi</taxon>
        <taxon>Cypriniformes</taxon>
        <taxon>Cyprinidae</taxon>
        <taxon>Cyprininae</taxon>
        <taxon>Sinocyclocheilus</taxon>
    </lineage>
</organism>
<dbReference type="CDD" id="cd00190">
    <property type="entry name" value="Tryp_SPc"/>
    <property type="match status" value="1"/>
</dbReference>
<dbReference type="GO" id="GO:0006508">
    <property type="term" value="P:proteolysis"/>
    <property type="evidence" value="ECO:0007669"/>
    <property type="project" value="UniProtKB-KW"/>
</dbReference>
<keyword evidence="2 5" id="KW-0378">Hydrolase</keyword>
<accession>A0A672KHI9</accession>
<dbReference type="SUPFAM" id="SSF50494">
    <property type="entry name" value="Trypsin-like serine proteases"/>
    <property type="match status" value="1"/>
</dbReference>
<dbReference type="InParanoid" id="A0A672KHI9"/>
<keyword evidence="3 5" id="KW-0720">Serine protease</keyword>
<dbReference type="PROSITE" id="PS00135">
    <property type="entry name" value="TRYPSIN_SER"/>
    <property type="match status" value="1"/>
</dbReference>
<dbReference type="InterPro" id="IPR033116">
    <property type="entry name" value="TRYPSIN_SER"/>
</dbReference>
<gene>
    <name evidence="8" type="primary">LOC107575161</name>
</gene>
<dbReference type="InterPro" id="IPR009003">
    <property type="entry name" value="Peptidase_S1_PA"/>
</dbReference>
<dbReference type="Pfam" id="PF00089">
    <property type="entry name" value="Trypsin"/>
    <property type="match status" value="1"/>
</dbReference>
<evidence type="ECO:0000256" key="3">
    <source>
        <dbReference type="ARBA" id="ARBA00022825"/>
    </source>
</evidence>
<dbReference type="InterPro" id="IPR018114">
    <property type="entry name" value="TRYPSIN_HIS"/>
</dbReference>
<dbReference type="PRINTS" id="PR00722">
    <property type="entry name" value="CHYMOTRYPSIN"/>
</dbReference>
<keyword evidence="6" id="KW-0812">Transmembrane</keyword>
<dbReference type="PANTHER" id="PTHR24252:SF7">
    <property type="entry name" value="HYALIN"/>
    <property type="match status" value="1"/>
</dbReference>
<evidence type="ECO:0000313" key="9">
    <source>
        <dbReference type="Proteomes" id="UP000472262"/>
    </source>
</evidence>
<evidence type="ECO:0000256" key="2">
    <source>
        <dbReference type="ARBA" id="ARBA00022801"/>
    </source>
</evidence>
<feature type="transmembrane region" description="Helical" evidence="6">
    <location>
        <begin position="298"/>
        <end position="318"/>
    </location>
</feature>
<evidence type="ECO:0000256" key="1">
    <source>
        <dbReference type="ARBA" id="ARBA00022670"/>
    </source>
</evidence>
<reference evidence="8" key="1">
    <citation type="submission" date="2025-08" db="UniProtKB">
        <authorList>
            <consortium name="Ensembl"/>
        </authorList>
    </citation>
    <scope>IDENTIFICATION</scope>
</reference>
<evidence type="ECO:0000259" key="7">
    <source>
        <dbReference type="PROSITE" id="PS50240"/>
    </source>
</evidence>
<dbReference type="FunFam" id="2.40.10.10:FF:000006">
    <property type="entry name" value="Serine proteinase stubble"/>
    <property type="match status" value="1"/>
</dbReference>
<keyword evidence="9" id="KW-1185">Reference proteome</keyword>
<keyword evidence="6" id="KW-0472">Membrane</keyword>
<dbReference type="InterPro" id="IPR001314">
    <property type="entry name" value="Peptidase_S1A"/>
</dbReference>
<dbReference type="Proteomes" id="UP000472262">
    <property type="component" value="Unassembled WGS sequence"/>
</dbReference>
<dbReference type="PROSITE" id="PS50240">
    <property type="entry name" value="TRYPSIN_DOM"/>
    <property type="match status" value="1"/>
</dbReference>
<dbReference type="SMART" id="SM00020">
    <property type="entry name" value="Tryp_SPc"/>
    <property type="match status" value="1"/>
</dbReference>
<evidence type="ECO:0000256" key="6">
    <source>
        <dbReference type="SAM" id="Phobius"/>
    </source>
</evidence>
<dbReference type="InterPro" id="IPR043504">
    <property type="entry name" value="Peptidase_S1_PA_chymotrypsin"/>
</dbReference>
<dbReference type="Gene3D" id="2.40.10.10">
    <property type="entry name" value="Trypsin-like serine proteases"/>
    <property type="match status" value="1"/>
</dbReference>
<dbReference type="GO" id="GO:0004252">
    <property type="term" value="F:serine-type endopeptidase activity"/>
    <property type="evidence" value="ECO:0007669"/>
    <property type="project" value="InterPro"/>
</dbReference>
<evidence type="ECO:0000313" key="8">
    <source>
        <dbReference type="Ensembl" id="ENSSGRP00000009032.1"/>
    </source>
</evidence>
<keyword evidence="6" id="KW-1133">Transmembrane helix</keyword>
<dbReference type="PANTHER" id="PTHR24252">
    <property type="entry name" value="ACROSIN-RELATED"/>
    <property type="match status" value="1"/>
</dbReference>
<protein>
    <submittedName>
        <fullName evidence="8">Trypsin II-P29-like</fullName>
    </submittedName>
</protein>
<reference evidence="8" key="2">
    <citation type="submission" date="2025-09" db="UniProtKB">
        <authorList>
            <consortium name="Ensembl"/>
        </authorList>
    </citation>
    <scope>IDENTIFICATION</scope>
</reference>
<evidence type="ECO:0000256" key="4">
    <source>
        <dbReference type="ARBA" id="ARBA00023157"/>
    </source>
</evidence>
<proteinExistence type="predicted"/>
<keyword evidence="1 5" id="KW-0645">Protease</keyword>
<dbReference type="Ensembl" id="ENSSGRT00000009846.1">
    <property type="protein sequence ID" value="ENSSGRP00000009032.1"/>
    <property type="gene ID" value="ENSSGRG00000005937.1"/>
</dbReference>
<dbReference type="AlphaFoldDB" id="A0A672KHI9"/>
<name>A0A672KHI9_SINGR</name>
<feature type="domain" description="Peptidase S1" evidence="7">
    <location>
        <begin position="41"/>
        <end position="275"/>
    </location>
</feature>
<dbReference type="InterPro" id="IPR001254">
    <property type="entry name" value="Trypsin_dom"/>
</dbReference>
<dbReference type="PROSITE" id="PS00134">
    <property type="entry name" value="TRYPSIN_HIS"/>
    <property type="match status" value="1"/>
</dbReference>
<keyword evidence="4" id="KW-1015">Disulfide bond</keyword>
<sequence length="320" mass="34851">MKFNTALSAAGVILLYIAGNVTFCFLSSVCGQAPLRDRNRIVGGEDTMAGDWPWQVSIHVIGFGHHCGGTLITKDWVLSAAHCFQEYEVYGLKIHLYINNSVITADVLYLQDPASRTIIHPNYDSFTFDNDIALIQLSSSVSFFHNIRPVCLAAANSKFAAGTESWVTGWGKLQSEGTNLSDVLQEVMIPIVSNSDCDNAYGGITRNMICAGSLNQGGKDACLGDSGGPMVSRNGPRWIQSGIVSFGSKDCAKSKYPGVYTRVSQYQDWIQSNTNINPTGFVVFNSTSNSNFRSVPNLFLFPISLTFSFIPLAFSLFLSS</sequence>
<evidence type="ECO:0000256" key="5">
    <source>
        <dbReference type="RuleBase" id="RU363034"/>
    </source>
</evidence>